<comment type="cofactor">
    <cofactor evidence="4">
        <name>Mn(2+)</name>
        <dbReference type="ChEBI" id="CHEBI:29035"/>
    </cofactor>
    <text evidence="4">Binds 2 manganese ions per subunit.</text>
</comment>
<organism evidence="6 7">
    <name type="scientific">candidate division WOR-3 bacterium</name>
    <dbReference type="NCBI Taxonomy" id="2052148"/>
    <lineage>
        <taxon>Bacteria</taxon>
        <taxon>Bacteria division WOR-3</taxon>
    </lineage>
</organism>
<dbReference type="NCBIfam" id="TIGR01230">
    <property type="entry name" value="agmatinase"/>
    <property type="match status" value="1"/>
</dbReference>
<dbReference type="PIRSF" id="PIRSF036979">
    <property type="entry name" value="Arginase"/>
    <property type="match status" value="1"/>
</dbReference>
<comment type="caution">
    <text evidence="6">The sequence shown here is derived from an EMBL/GenBank/DDBJ whole genome shotgun (WGS) entry which is preliminary data.</text>
</comment>
<feature type="binding site" evidence="4">
    <location>
        <position position="126"/>
    </location>
    <ligand>
        <name>Mn(2+)</name>
        <dbReference type="ChEBI" id="CHEBI:29035"/>
        <label>2</label>
    </ligand>
</feature>
<dbReference type="CDD" id="cd11593">
    <property type="entry name" value="Agmatinase-like_2"/>
    <property type="match status" value="1"/>
</dbReference>
<gene>
    <name evidence="6" type="primary">speB</name>
    <name evidence="6" type="ORF">ENI34_02170</name>
</gene>
<reference evidence="6" key="1">
    <citation type="journal article" date="2020" name="mSystems">
        <title>Genome- and Community-Level Interaction Insights into Carbon Utilization and Element Cycling Functions of Hydrothermarchaeota in Hydrothermal Sediment.</title>
        <authorList>
            <person name="Zhou Z."/>
            <person name="Liu Y."/>
            <person name="Xu W."/>
            <person name="Pan J."/>
            <person name="Luo Z.H."/>
            <person name="Li M."/>
        </authorList>
    </citation>
    <scope>NUCLEOTIDE SEQUENCE</scope>
    <source>
        <strain evidence="6">HyVt-388</strain>
    </source>
</reference>
<evidence type="ECO:0000256" key="5">
    <source>
        <dbReference type="RuleBase" id="RU003684"/>
    </source>
</evidence>
<evidence type="ECO:0000313" key="7">
    <source>
        <dbReference type="Proteomes" id="UP000885826"/>
    </source>
</evidence>
<dbReference type="EC" id="3.5.3.11" evidence="6"/>
<evidence type="ECO:0000313" key="6">
    <source>
        <dbReference type="EMBL" id="HEC77933.1"/>
    </source>
</evidence>
<dbReference type="InterPro" id="IPR023696">
    <property type="entry name" value="Ureohydrolase_dom_sf"/>
</dbReference>
<dbReference type="Pfam" id="PF00491">
    <property type="entry name" value="Arginase"/>
    <property type="match status" value="1"/>
</dbReference>
<protein>
    <submittedName>
        <fullName evidence="6">Agmatinase</fullName>
        <ecNumber evidence="6">3.5.3.11</ecNumber>
    </submittedName>
</protein>
<dbReference type="AlphaFoldDB" id="A0A9C9EKU5"/>
<dbReference type="GO" id="GO:0046872">
    <property type="term" value="F:metal ion binding"/>
    <property type="evidence" value="ECO:0007669"/>
    <property type="project" value="UniProtKB-KW"/>
</dbReference>
<accession>A0A9C9EKU5</accession>
<feature type="binding site" evidence="4">
    <location>
        <position position="99"/>
    </location>
    <ligand>
        <name>Mn(2+)</name>
        <dbReference type="ChEBI" id="CHEBI:29035"/>
        <label>1</label>
    </ligand>
</feature>
<feature type="binding site" evidence="4">
    <location>
        <position position="122"/>
    </location>
    <ligand>
        <name>Mn(2+)</name>
        <dbReference type="ChEBI" id="CHEBI:29035"/>
        <label>1</label>
    </ligand>
</feature>
<dbReference type="EMBL" id="DRIG01000025">
    <property type="protein sequence ID" value="HEC77933.1"/>
    <property type="molecule type" value="Genomic_DNA"/>
</dbReference>
<dbReference type="PANTHER" id="PTHR11358">
    <property type="entry name" value="ARGINASE/AGMATINASE"/>
    <property type="match status" value="1"/>
</dbReference>
<name>A0A9C9EKU5_UNCW3</name>
<dbReference type="Gene3D" id="3.40.800.10">
    <property type="entry name" value="Ureohydrolase domain"/>
    <property type="match status" value="1"/>
</dbReference>
<evidence type="ECO:0000256" key="1">
    <source>
        <dbReference type="ARBA" id="ARBA00009227"/>
    </source>
</evidence>
<dbReference type="GO" id="GO:0033389">
    <property type="term" value="P:putrescine biosynthetic process from arginine, via agmatine"/>
    <property type="evidence" value="ECO:0007669"/>
    <property type="project" value="TreeGrafter"/>
</dbReference>
<keyword evidence="2 4" id="KW-0479">Metal-binding</keyword>
<feature type="binding site" evidence="4">
    <location>
        <position position="198"/>
    </location>
    <ligand>
        <name>Mn(2+)</name>
        <dbReference type="ChEBI" id="CHEBI:29035"/>
        <label>1</label>
    </ligand>
</feature>
<sequence length="269" mass="30253">MKLFYANSSLDRAEIVVLGLPYDRTSSFIPGSRFGPVYIRLCTENIEDYSPYQKESPSQKEICDFGDVSFETRDWEVEIKKNLASIGYNKKIIGLGGEHTISLPLIRFYKEKFKDITVFVLDAHCDLRDQYLGEKICHATVMRRVSELIGVENLYQFGIRSGTEQEFGFHKHIYKFEVFKPLSAVINTIKTPIYLSIDVDVLDPGVAPAVATPCPGGVSYQELVQALLLFRDKEVVGADIVEYNPLAASPWQSGTLAAELLRELTLILG</sequence>
<dbReference type="SUPFAM" id="SSF52768">
    <property type="entry name" value="Arginase/deacetylase"/>
    <property type="match status" value="1"/>
</dbReference>
<dbReference type="Proteomes" id="UP000885826">
    <property type="component" value="Unassembled WGS sequence"/>
</dbReference>
<keyword evidence="4" id="KW-0464">Manganese</keyword>
<feature type="binding site" evidence="4">
    <location>
        <position position="200"/>
    </location>
    <ligand>
        <name>Mn(2+)</name>
        <dbReference type="ChEBI" id="CHEBI:29035"/>
        <label>1</label>
    </ligand>
</feature>
<feature type="binding site" evidence="4">
    <location>
        <position position="124"/>
    </location>
    <ligand>
        <name>Mn(2+)</name>
        <dbReference type="ChEBI" id="CHEBI:29035"/>
        <label>2</label>
    </ligand>
</feature>
<dbReference type="PROSITE" id="PS01053">
    <property type="entry name" value="ARGINASE_1"/>
    <property type="match status" value="1"/>
</dbReference>
<proteinExistence type="inferred from homology"/>
<keyword evidence="3 5" id="KW-0378">Hydrolase</keyword>
<comment type="similarity">
    <text evidence="1">Belongs to the arginase family. Agmatinase subfamily.</text>
</comment>
<evidence type="ECO:0000256" key="3">
    <source>
        <dbReference type="ARBA" id="ARBA00022801"/>
    </source>
</evidence>
<dbReference type="InterPro" id="IPR005925">
    <property type="entry name" value="Agmatinase-rel"/>
</dbReference>
<dbReference type="InterPro" id="IPR006035">
    <property type="entry name" value="Ureohydrolase"/>
</dbReference>
<dbReference type="InterPro" id="IPR020855">
    <property type="entry name" value="Ureohydrolase_Mn_BS"/>
</dbReference>
<evidence type="ECO:0000256" key="4">
    <source>
        <dbReference type="PIRSR" id="PIRSR036979-1"/>
    </source>
</evidence>
<dbReference type="PANTHER" id="PTHR11358:SF26">
    <property type="entry name" value="GUANIDINO ACID HYDROLASE, MITOCHONDRIAL"/>
    <property type="match status" value="1"/>
</dbReference>
<dbReference type="PROSITE" id="PS51409">
    <property type="entry name" value="ARGINASE_2"/>
    <property type="match status" value="1"/>
</dbReference>
<evidence type="ECO:0000256" key="2">
    <source>
        <dbReference type="ARBA" id="ARBA00022723"/>
    </source>
</evidence>
<dbReference type="GO" id="GO:0008783">
    <property type="term" value="F:agmatinase activity"/>
    <property type="evidence" value="ECO:0007669"/>
    <property type="project" value="UniProtKB-EC"/>
</dbReference>